<evidence type="ECO:0000313" key="7">
    <source>
        <dbReference type="Proteomes" id="UP000233556"/>
    </source>
</evidence>
<dbReference type="InterPro" id="IPR002181">
    <property type="entry name" value="Fibrinogen_a/b/g_C_dom"/>
</dbReference>
<evidence type="ECO:0000256" key="2">
    <source>
        <dbReference type="ARBA" id="ARBA00022525"/>
    </source>
</evidence>
<dbReference type="GO" id="GO:0005577">
    <property type="term" value="C:fibrinogen complex"/>
    <property type="evidence" value="ECO:0007669"/>
    <property type="project" value="TreeGrafter"/>
</dbReference>
<proteinExistence type="predicted"/>
<accession>A0A2I0UN03</accession>
<evidence type="ECO:0000256" key="1">
    <source>
        <dbReference type="ARBA" id="ARBA00004613"/>
    </source>
</evidence>
<dbReference type="Gene3D" id="3.90.215.10">
    <property type="entry name" value="Gamma Fibrinogen, chain A, domain 1"/>
    <property type="match status" value="1"/>
</dbReference>
<dbReference type="InterPro" id="IPR037579">
    <property type="entry name" value="FIB_ANG-like"/>
</dbReference>
<dbReference type="PANTHER" id="PTHR47221">
    <property type="entry name" value="FIBRINOGEN ALPHA CHAIN"/>
    <property type="match status" value="1"/>
</dbReference>
<gene>
    <name evidence="6" type="ORF">llap_2252</name>
</gene>
<dbReference type="GO" id="GO:0034116">
    <property type="term" value="P:positive regulation of heterotypic cell-cell adhesion"/>
    <property type="evidence" value="ECO:0007669"/>
    <property type="project" value="TreeGrafter"/>
</dbReference>
<dbReference type="GO" id="GO:0030674">
    <property type="term" value="F:protein-macromolecule adaptor activity"/>
    <property type="evidence" value="ECO:0007669"/>
    <property type="project" value="TreeGrafter"/>
</dbReference>
<organism evidence="6 7">
    <name type="scientific">Limosa lapponica baueri</name>
    <dbReference type="NCBI Taxonomy" id="1758121"/>
    <lineage>
        <taxon>Eukaryota</taxon>
        <taxon>Metazoa</taxon>
        <taxon>Chordata</taxon>
        <taxon>Craniata</taxon>
        <taxon>Vertebrata</taxon>
        <taxon>Euteleostomi</taxon>
        <taxon>Archelosauria</taxon>
        <taxon>Archosauria</taxon>
        <taxon>Dinosauria</taxon>
        <taxon>Saurischia</taxon>
        <taxon>Theropoda</taxon>
        <taxon>Coelurosauria</taxon>
        <taxon>Aves</taxon>
        <taxon>Neognathae</taxon>
        <taxon>Neoaves</taxon>
        <taxon>Charadriiformes</taxon>
        <taxon>Scolopacidae</taxon>
        <taxon>Limosa</taxon>
    </lineage>
</organism>
<dbReference type="SUPFAM" id="SSF56496">
    <property type="entry name" value="Fibrinogen C-terminal domain-like"/>
    <property type="match status" value="1"/>
</dbReference>
<sequence length="88" mass="9679">MAALQPKVGESVLREANQGEKGNGVYTSTDAGPSGYDNGIIWATWRDRWYSMKKTAMKIIPFNRLSVDGQQHNLGSAKQVRPQGQGDI</sequence>
<keyword evidence="3" id="KW-1015">Disulfide bond</keyword>
<dbReference type="InterPro" id="IPR036056">
    <property type="entry name" value="Fibrinogen-like_C"/>
</dbReference>
<evidence type="ECO:0000256" key="3">
    <source>
        <dbReference type="ARBA" id="ARBA00023157"/>
    </source>
</evidence>
<name>A0A2I0UN03_LIMLA</name>
<evidence type="ECO:0000259" key="5">
    <source>
        <dbReference type="Pfam" id="PF00147"/>
    </source>
</evidence>
<dbReference type="EMBL" id="KZ505678">
    <property type="protein sequence ID" value="PKU47429.1"/>
    <property type="molecule type" value="Genomic_DNA"/>
</dbReference>
<dbReference type="GO" id="GO:0070527">
    <property type="term" value="P:platelet aggregation"/>
    <property type="evidence" value="ECO:0007669"/>
    <property type="project" value="TreeGrafter"/>
</dbReference>
<dbReference type="GO" id="GO:0072377">
    <property type="term" value="P:blood coagulation, common pathway"/>
    <property type="evidence" value="ECO:0007669"/>
    <property type="project" value="TreeGrafter"/>
</dbReference>
<dbReference type="InterPro" id="IPR014716">
    <property type="entry name" value="Fibrinogen_a/b/g_C_1"/>
</dbReference>
<feature type="region of interest" description="Disordered" evidence="4">
    <location>
        <begin position="1"/>
        <end position="30"/>
    </location>
</feature>
<dbReference type="GO" id="GO:0005201">
    <property type="term" value="F:extracellular matrix structural constituent"/>
    <property type="evidence" value="ECO:0007669"/>
    <property type="project" value="TreeGrafter"/>
</dbReference>
<protein>
    <submittedName>
        <fullName evidence="6">Fibrinogen gamma chain</fullName>
    </submittedName>
</protein>
<reference evidence="7" key="1">
    <citation type="submission" date="2017-11" db="EMBL/GenBank/DDBJ databases">
        <authorList>
            <person name="Lima N.C."/>
            <person name="Parody-Merino A.M."/>
            <person name="Battley P.F."/>
            <person name="Fidler A.E."/>
            <person name="Prosdocimi F."/>
        </authorList>
    </citation>
    <scope>NUCLEOTIDE SEQUENCE [LARGE SCALE GENOMIC DNA]</scope>
</reference>
<feature type="domain" description="Fibrinogen C-terminal" evidence="5">
    <location>
        <begin position="23"/>
        <end position="61"/>
    </location>
</feature>
<dbReference type="Proteomes" id="UP000233556">
    <property type="component" value="Unassembled WGS sequence"/>
</dbReference>
<dbReference type="Pfam" id="PF00147">
    <property type="entry name" value="Fibrinogen_C"/>
    <property type="match status" value="1"/>
</dbReference>
<keyword evidence="7" id="KW-1185">Reference proteome</keyword>
<comment type="subcellular location">
    <subcellularLocation>
        <location evidence="1">Secreted</location>
    </subcellularLocation>
</comment>
<evidence type="ECO:0000313" key="6">
    <source>
        <dbReference type="EMBL" id="PKU47429.1"/>
    </source>
</evidence>
<reference evidence="7" key="2">
    <citation type="submission" date="2017-12" db="EMBL/GenBank/DDBJ databases">
        <title>Genome sequence of the Bar-tailed Godwit (Limosa lapponica baueri).</title>
        <authorList>
            <person name="Lima N.C.B."/>
            <person name="Parody-Merino A.M."/>
            <person name="Battley P.F."/>
            <person name="Fidler A.E."/>
            <person name="Prosdocimi F."/>
        </authorList>
    </citation>
    <scope>NUCLEOTIDE SEQUENCE [LARGE SCALE GENOMIC DNA]</scope>
</reference>
<dbReference type="AlphaFoldDB" id="A0A2I0UN03"/>
<dbReference type="GO" id="GO:0042730">
    <property type="term" value="P:fibrinolysis"/>
    <property type="evidence" value="ECO:0007669"/>
    <property type="project" value="TreeGrafter"/>
</dbReference>
<keyword evidence="2" id="KW-0964">Secreted</keyword>
<evidence type="ECO:0000256" key="4">
    <source>
        <dbReference type="SAM" id="MobiDB-lite"/>
    </source>
</evidence>
<dbReference type="PANTHER" id="PTHR47221:SF9">
    <property type="entry name" value="FIBRINOGEN GAMMA CHAIN"/>
    <property type="match status" value="1"/>
</dbReference>